<name>A0A3P6U4K2_LITSI</name>
<gene>
    <name evidence="1" type="ORF">NLS_LOCUS7430</name>
</gene>
<protein>
    <submittedName>
        <fullName evidence="1">Uncharacterized protein</fullName>
    </submittedName>
</protein>
<proteinExistence type="predicted"/>
<evidence type="ECO:0000313" key="2">
    <source>
        <dbReference type="Proteomes" id="UP000277928"/>
    </source>
</evidence>
<keyword evidence="2" id="KW-1185">Reference proteome</keyword>
<organism evidence="1 2">
    <name type="scientific">Litomosoides sigmodontis</name>
    <name type="common">Filarial nematode worm</name>
    <dbReference type="NCBI Taxonomy" id="42156"/>
    <lineage>
        <taxon>Eukaryota</taxon>
        <taxon>Metazoa</taxon>
        <taxon>Ecdysozoa</taxon>
        <taxon>Nematoda</taxon>
        <taxon>Chromadorea</taxon>
        <taxon>Rhabditida</taxon>
        <taxon>Spirurina</taxon>
        <taxon>Spiruromorpha</taxon>
        <taxon>Filarioidea</taxon>
        <taxon>Onchocercidae</taxon>
        <taxon>Litomosoides</taxon>
    </lineage>
</organism>
<evidence type="ECO:0000313" key="1">
    <source>
        <dbReference type="EMBL" id="VDK86070.1"/>
    </source>
</evidence>
<dbReference type="EMBL" id="UYRX01000767">
    <property type="protein sequence ID" value="VDK86070.1"/>
    <property type="molecule type" value="Genomic_DNA"/>
</dbReference>
<dbReference type="Proteomes" id="UP000277928">
    <property type="component" value="Unassembled WGS sequence"/>
</dbReference>
<reference evidence="1 2" key="1">
    <citation type="submission" date="2018-08" db="EMBL/GenBank/DDBJ databases">
        <authorList>
            <person name="Laetsch R D."/>
            <person name="Stevens L."/>
            <person name="Kumar S."/>
            <person name="Blaxter L. M."/>
        </authorList>
    </citation>
    <scope>NUCLEOTIDE SEQUENCE [LARGE SCALE GENOMIC DNA]</scope>
</reference>
<sequence length="118" mass="13297">MSMLRTPIAQFDRCSGLLRPASSNRSVSLTHLSVVINNLATVVWVSFSSRIPSFQQPRPQNNNGQYKVQSLRVRRPRALRRFLLCSAHSGCDWGDGEQIVAIIPFYCAFKFPKLTTVS</sequence>
<dbReference type="AlphaFoldDB" id="A0A3P6U4K2"/>
<accession>A0A3P6U4K2</accession>